<accession>A0A923EAZ6</accession>
<evidence type="ECO:0000256" key="1">
    <source>
        <dbReference type="SAM" id="Phobius"/>
    </source>
</evidence>
<keyword evidence="1" id="KW-1133">Transmembrane helix</keyword>
<keyword evidence="1" id="KW-0812">Transmembrane</keyword>
<feature type="transmembrane region" description="Helical" evidence="1">
    <location>
        <begin position="46"/>
        <end position="68"/>
    </location>
</feature>
<dbReference type="EMBL" id="JAAZWO010000008">
    <property type="protein sequence ID" value="MBC2397936.1"/>
    <property type="molecule type" value="Genomic_DNA"/>
</dbReference>
<name>A0A923EAZ6_CLOTT</name>
<evidence type="ECO:0000313" key="3">
    <source>
        <dbReference type="Proteomes" id="UP000563151"/>
    </source>
</evidence>
<reference evidence="2 3" key="1">
    <citation type="submission" date="2020-04" db="EMBL/GenBank/DDBJ databases">
        <title>Genomic insights into acetone-butanol-ethanol (ABE) fermentation by sequencing solventogenic clostridia strains.</title>
        <authorList>
            <person name="Brown S."/>
        </authorList>
    </citation>
    <scope>NUCLEOTIDE SEQUENCE [LARGE SCALE GENOMIC DNA]</scope>
    <source>
        <strain evidence="2 3">DJ011</strain>
    </source>
</reference>
<dbReference type="Proteomes" id="UP000563151">
    <property type="component" value="Unassembled WGS sequence"/>
</dbReference>
<organism evidence="2 3">
    <name type="scientific">Clostridium tetanomorphum</name>
    <dbReference type="NCBI Taxonomy" id="1553"/>
    <lineage>
        <taxon>Bacteria</taxon>
        <taxon>Bacillati</taxon>
        <taxon>Bacillota</taxon>
        <taxon>Clostridia</taxon>
        <taxon>Eubacteriales</taxon>
        <taxon>Clostridiaceae</taxon>
        <taxon>Clostridium</taxon>
    </lineage>
</organism>
<keyword evidence="1" id="KW-0472">Membrane</keyword>
<evidence type="ECO:0000313" key="2">
    <source>
        <dbReference type="EMBL" id="MBC2397936.1"/>
    </source>
</evidence>
<gene>
    <name evidence="2" type="ORF">HGG79_09130</name>
</gene>
<comment type="caution">
    <text evidence="2">The sequence shown here is derived from an EMBL/GenBank/DDBJ whole genome shotgun (WGS) entry which is preliminary data.</text>
</comment>
<keyword evidence="3" id="KW-1185">Reference proteome</keyword>
<protein>
    <submittedName>
        <fullName evidence="2">Uncharacterized protein</fullName>
    </submittedName>
</protein>
<feature type="transmembrane region" description="Helical" evidence="1">
    <location>
        <begin position="13"/>
        <end position="34"/>
    </location>
</feature>
<sequence>MSSLGNPNSPVRIYYNIWLEILSILLIISSVSLYKQYCSISKPLSIAIFILIIVFAIGAGILAGIFSVNQNKKTETIA</sequence>
<proteinExistence type="predicted"/>
<dbReference type="AlphaFoldDB" id="A0A923EAZ6"/>
<dbReference type="RefSeq" id="WP_173680166.1">
    <property type="nucleotide sequence ID" value="NZ_JAAZWO010000008.1"/>
</dbReference>